<dbReference type="InterPro" id="IPR029052">
    <property type="entry name" value="Metallo-depent_PP-like"/>
</dbReference>
<evidence type="ECO:0000256" key="4">
    <source>
        <dbReference type="ARBA" id="ARBA00023136"/>
    </source>
</evidence>
<feature type="domain" description="Calcineurin-like phosphoesterase" evidence="6">
    <location>
        <begin position="7"/>
        <end position="275"/>
    </location>
</feature>
<keyword evidence="5" id="KW-0464">Manganese</keyword>
<dbReference type="Pfam" id="PF00149">
    <property type="entry name" value="Metallophos"/>
    <property type="match status" value="1"/>
</dbReference>
<evidence type="ECO:0000313" key="7">
    <source>
        <dbReference type="EMBL" id="OFW56378.1"/>
    </source>
</evidence>
<dbReference type="EMBL" id="MELK01000047">
    <property type="protein sequence ID" value="OFW56378.1"/>
    <property type="molecule type" value="Genomic_DNA"/>
</dbReference>
<dbReference type="AlphaFoldDB" id="A0A1F2WHQ1"/>
<evidence type="ECO:0000256" key="2">
    <source>
        <dbReference type="ARBA" id="ARBA00022519"/>
    </source>
</evidence>
<evidence type="ECO:0000256" key="3">
    <source>
        <dbReference type="ARBA" id="ARBA00022723"/>
    </source>
</evidence>
<dbReference type="GO" id="GO:0008758">
    <property type="term" value="F:UDP-2,3-diacylglucosamine hydrolase activity"/>
    <property type="evidence" value="ECO:0007669"/>
    <property type="project" value="TreeGrafter"/>
</dbReference>
<dbReference type="SUPFAM" id="SSF56300">
    <property type="entry name" value="Metallo-dependent phosphatases"/>
    <property type="match status" value="1"/>
</dbReference>
<dbReference type="STRING" id="1797197.A2Y75_04050"/>
<keyword evidence="2" id="KW-0997">Cell inner membrane</keyword>
<keyword evidence="4" id="KW-0472">Membrane</keyword>
<evidence type="ECO:0000256" key="1">
    <source>
        <dbReference type="ARBA" id="ARBA00022475"/>
    </source>
</evidence>
<dbReference type="Gene3D" id="3.60.21.10">
    <property type="match status" value="1"/>
</dbReference>
<dbReference type="InterPro" id="IPR004843">
    <property type="entry name" value="Calcineurin-like_PHP"/>
</dbReference>
<dbReference type="GO" id="GO:0009245">
    <property type="term" value="P:lipid A biosynthetic process"/>
    <property type="evidence" value="ECO:0007669"/>
    <property type="project" value="TreeGrafter"/>
</dbReference>
<evidence type="ECO:0000313" key="8">
    <source>
        <dbReference type="Proteomes" id="UP000177876"/>
    </source>
</evidence>
<keyword evidence="3" id="KW-0479">Metal-binding</keyword>
<comment type="caution">
    <text evidence="7">The sequence shown here is derived from an EMBL/GenBank/DDBJ whole genome shotgun (WGS) entry which is preliminary data.</text>
</comment>
<dbReference type="GO" id="GO:0046872">
    <property type="term" value="F:metal ion binding"/>
    <property type="evidence" value="ECO:0007669"/>
    <property type="project" value="UniProtKB-KW"/>
</dbReference>
<evidence type="ECO:0000256" key="5">
    <source>
        <dbReference type="ARBA" id="ARBA00023211"/>
    </source>
</evidence>
<sequence>MPDGVHRIVVISDFHFGEEGSLLTQRDNVERLFRELIELGRVDKLVLLGDIWDLWRTGLREAVGAGDMFFQALGAWEGPKEIVLVPGNHDYHLNTFSEEQGQRRGLGWHEGPGSSIVLTGDGAMWESRQVKGLTLRLVYPFLSLAVSGKRFLLMHGHHLDFFSPSFWWLKSAWLARLILCTSQGISISDLDRLNKPFFELLTVTASVPEIVAGEYRFYRLIRMLAQLLRFEARSGNSPRRYTSVEENINEARELLLRLLPGYIPDVFVFGHTHRPGFSRIKVGGCKVLMANCGCWLEDEECSTYIVIDDKVRLCRLGDWQIPMQI</sequence>
<name>A0A1F2WHQ1_9ACTN</name>
<dbReference type="GO" id="GO:0016020">
    <property type="term" value="C:membrane"/>
    <property type="evidence" value="ECO:0007669"/>
    <property type="project" value="GOC"/>
</dbReference>
<protein>
    <recommendedName>
        <fullName evidence="6">Calcineurin-like phosphoesterase domain-containing protein</fullName>
    </recommendedName>
</protein>
<accession>A0A1F2WHQ1</accession>
<keyword evidence="1" id="KW-1003">Cell membrane</keyword>
<dbReference type="Proteomes" id="UP000177876">
    <property type="component" value="Unassembled WGS sequence"/>
</dbReference>
<dbReference type="InterPro" id="IPR043461">
    <property type="entry name" value="LpxH-like"/>
</dbReference>
<reference evidence="7 8" key="1">
    <citation type="journal article" date="2016" name="Nat. Commun.">
        <title>Thousands of microbial genomes shed light on interconnected biogeochemical processes in an aquifer system.</title>
        <authorList>
            <person name="Anantharaman K."/>
            <person name="Brown C.T."/>
            <person name="Hug L.A."/>
            <person name="Sharon I."/>
            <person name="Castelle C.J."/>
            <person name="Probst A.J."/>
            <person name="Thomas B.C."/>
            <person name="Singh A."/>
            <person name="Wilkins M.J."/>
            <person name="Karaoz U."/>
            <person name="Brodie E.L."/>
            <person name="Williams K.H."/>
            <person name="Hubbard S.S."/>
            <person name="Banfield J.F."/>
        </authorList>
    </citation>
    <scope>NUCLEOTIDE SEQUENCE [LARGE SCALE GENOMIC DNA]</scope>
</reference>
<organism evidence="7 8">
    <name type="scientific">Candidatus Solincola sediminis</name>
    <dbReference type="NCBI Taxonomy" id="1797199"/>
    <lineage>
        <taxon>Bacteria</taxon>
        <taxon>Bacillati</taxon>
        <taxon>Actinomycetota</taxon>
        <taxon>Candidatus Geothermincolia</taxon>
        <taxon>Candidatus Geothermincolales</taxon>
        <taxon>Candidatus Geothermincolaceae</taxon>
        <taxon>Candidatus Solincola</taxon>
    </lineage>
</organism>
<proteinExistence type="predicted"/>
<dbReference type="PANTHER" id="PTHR34990">
    <property type="entry name" value="UDP-2,3-DIACYLGLUCOSAMINE HYDROLASE-RELATED"/>
    <property type="match status" value="1"/>
</dbReference>
<evidence type="ECO:0000259" key="6">
    <source>
        <dbReference type="Pfam" id="PF00149"/>
    </source>
</evidence>
<gene>
    <name evidence="7" type="ORF">A2Y75_04050</name>
</gene>